<feature type="transmembrane region" description="Helical" evidence="7">
    <location>
        <begin position="97"/>
        <end position="121"/>
    </location>
</feature>
<reference evidence="9 10" key="1">
    <citation type="submission" date="2016-09" db="EMBL/GenBank/DDBJ databases">
        <title>Draft genome sequence for the type strain of Vulcanibacillus modesticaldus BR, a strictly anaerobic, moderately thermophilic, and nitrate-reducing bacterium from deep sea-hydrothermal vents of the Mid-Atlantic Ridge.</title>
        <authorList>
            <person name="Abin C.A."/>
            <person name="Hollibaugh J.T."/>
        </authorList>
    </citation>
    <scope>NUCLEOTIDE SEQUENCE [LARGE SCALE GENOMIC DNA]</scope>
    <source>
        <strain evidence="9 10">BR</strain>
    </source>
</reference>
<keyword evidence="6 7" id="KW-0472">Membrane</keyword>
<dbReference type="OrthoDB" id="9765532at2"/>
<name>A0A1D2YT60_9BACI</name>
<keyword evidence="4" id="KW-0677">Repeat</keyword>
<evidence type="ECO:0000313" key="10">
    <source>
        <dbReference type="Proteomes" id="UP000243739"/>
    </source>
</evidence>
<dbReference type="PANTHER" id="PTHR43652:SF2">
    <property type="entry name" value="BASIC AMINO ACID ANTIPORTER YFCC-RELATED"/>
    <property type="match status" value="1"/>
</dbReference>
<gene>
    <name evidence="9" type="ORF">BHF71_02780</name>
</gene>
<evidence type="ECO:0000256" key="1">
    <source>
        <dbReference type="ARBA" id="ARBA00004141"/>
    </source>
</evidence>
<feature type="transmembrane region" description="Helical" evidence="7">
    <location>
        <begin position="141"/>
        <end position="160"/>
    </location>
</feature>
<feature type="transmembrane region" description="Helical" evidence="7">
    <location>
        <begin position="57"/>
        <end position="77"/>
    </location>
</feature>
<keyword evidence="2" id="KW-0813">Transport</keyword>
<keyword evidence="10" id="KW-1185">Reference proteome</keyword>
<dbReference type="RefSeq" id="WP_069657205.1">
    <property type="nucleotide sequence ID" value="NZ_MIJF01000046.1"/>
</dbReference>
<evidence type="ECO:0000256" key="4">
    <source>
        <dbReference type="ARBA" id="ARBA00022737"/>
    </source>
</evidence>
<evidence type="ECO:0000256" key="5">
    <source>
        <dbReference type="ARBA" id="ARBA00022989"/>
    </source>
</evidence>
<dbReference type="STRING" id="337097.BHF71_02780"/>
<proteinExistence type="predicted"/>
<dbReference type="PANTHER" id="PTHR43652">
    <property type="entry name" value="BASIC AMINO ACID ANTIPORTER YFCC-RELATED"/>
    <property type="match status" value="1"/>
</dbReference>
<feature type="transmembrane region" description="Helical" evidence="7">
    <location>
        <begin position="306"/>
        <end position="325"/>
    </location>
</feature>
<comment type="subcellular location">
    <subcellularLocation>
        <location evidence="1">Membrane</location>
        <topology evidence="1">Multi-pass membrane protein</topology>
    </subcellularLocation>
</comment>
<feature type="transmembrane region" description="Helical" evidence="7">
    <location>
        <begin position="28"/>
        <end position="45"/>
    </location>
</feature>
<dbReference type="EMBL" id="MIJF01000046">
    <property type="protein sequence ID" value="OEF98869.1"/>
    <property type="molecule type" value="Genomic_DNA"/>
</dbReference>
<feature type="transmembrane region" description="Helical" evidence="7">
    <location>
        <begin position="398"/>
        <end position="418"/>
    </location>
</feature>
<feature type="domain" description="Citrate transporter-like" evidence="8">
    <location>
        <begin position="17"/>
        <end position="336"/>
    </location>
</feature>
<dbReference type="Pfam" id="PF03600">
    <property type="entry name" value="CitMHS"/>
    <property type="match status" value="1"/>
</dbReference>
<feature type="transmembrane region" description="Helical" evidence="7">
    <location>
        <begin position="6"/>
        <end position="23"/>
    </location>
</feature>
<evidence type="ECO:0000256" key="7">
    <source>
        <dbReference type="SAM" id="Phobius"/>
    </source>
</evidence>
<dbReference type="PROSITE" id="PS01271">
    <property type="entry name" value="NA_SULFATE"/>
    <property type="match status" value="1"/>
</dbReference>
<evidence type="ECO:0000313" key="9">
    <source>
        <dbReference type="EMBL" id="OEF98869.1"/>
    </source>
</evidence>
<dbReference type="GO" id="GO:0005886">
    <property type="term" value="C:plasma membrane"/>
    <property type="evidence" value="ECO:0007669"/>
    <property type="project" value="TreeGrafter"/>
</dbReference>
<organism evidence="9 10">
    <name type="scientific">Vulcanibacillus modesticaldus</name>
    <dbReference type="NCBI Taxonomy" id="337097"/>
    <lineage>
        <taxon>Bacteria</taxon>
        <taxon>Bacillati</taxon>
        <taxon>Bacillota</taxon>
        <taxon>Bacilli</taxon>
        <taxon>Bacillales</taxon>
        <taxon>Bacillaceae</taxon>
        <taxon>Vulcanibacillus</taxon>
    </lineage>
</organism>
<feature type="transmembrane region" description="Helical" evidence="7">
    <location>
        <begin position="172"/>
        <end position="194"/>
    </location>
</feature>
<dbReference type="InterPro" id="IPR051679">
    <property type="entry name" value="DASS-Related_Transporters"/>
</dbReference>
<protein>
    <recommendedName>
        <fullName evidence="8">Citrate transporter-like domain-containing protein</fullName>
    </recommendedName>
</protein>
<evidence type="ECO:0000256" key="6">
    <source>
        <dbReference type="ARBA" id="ARBA00023136"/>
    </source>
</evidence>
<comment type="caution">
    <text evidence="9">The sequence shown here is derived from an EMBL/GenBank/DDBJ whole genome shotgun (WGS) entry which is preliminary data.</text>
</comment>
<accession>A0A1D2YT60</accession>
<dbReference type="GO" id="GO:0055085">
    <property type="term" value="P:transmembrane transport"/>
    <property type="evidence" value="ECO:0007669"/>
    <property type="project" value="InterPro"/>
</dbReference>
<dbReference type="AlphaFoldDB" id="A0A1D2YT60"/>
<evidence type="ECO:0000256" key="3">
    <source>
        <dbReference type="ARBA" id="ARBA00022692"/>
    </source>
</evidence>
<feature type="transmembrane region" description="Helical" evidence="7">
    <location>
        <begin position="274"/>
        <end position="294"/>
    </location>
</feature>
<dbReference type="InterPro" id="IPR031312">
    <property type="entry name" value="Na/sul_symport_CS"/>
</dbReference>
<feature type="transmembrane region" description="Helical" evidence="7">
    <location>
        <begin position="229"/>
        <end position="262"/>
    </location>
</feature>
<evidence type="ECO:0000259" key="8">
    <source>
        <dbReference type="Pfam" id="PF03600"/>
    </source>
</evidence>
<dbReference type="InterPro" id="IPR004680">
    <property type="entry name" value="Cit_transptr-like_dom"/>
</dbReference>
<evidence type="ECO:0000256" key="2">
    <source>
        <dbReference type="ARBA" id="ARBA00022448"/>
    </source>
</evidence>
<sequence length="419" mass="46589">MTFEIGFVLVATFIMLIMLIINVAKPSIIIFLTLSLFLLTGIIAPEEALRGFSNQSVITIALLFIVTNAIKKVGVFYHLIEILLNNSKNPKISFLRLILPVSLFSAFLNNTPITMMFIPVVKKWCNNKEISPSKFLLPLSYASIFGGMLTLIGSSTNLVVHGMMLENQLDGFSMFQLSIIGVPASILGIFYLFFFGYDLLPSQVQTKYQEDISSISSFVRPRMTNFKTVIVITTFILMVFLVAFRIFTTFQSALIAVIILILTKIISPKEIKNIIDFNVLILIASSFGVGVALNKTGAGFYLVYKILQWVTQFGLIGIILFVYIMTNLITEVINNNGAAMIMFPVVLEIAHQLNIEPTPLMMTLTIAASASFSTPIGYQTNLLVYRPGGYKFSDYIKVGLPLNFIFMAVTVFILGIIYG</sequence>
<dbReference type="Proteomes" id="UP000243739">
    <property type="component" value="Unassembled WGS sequence"/>
</dbReference>
<keyword evidence="5 7" id="KW-1133">Transmembrane helix</keyword>
<keyword evidence="3 7" id="KW-0812">Transmembrane</keyword>